<evidence type="ECO:0000256" key="3">
    <source>
        <dbReference type="ARBA" id="ARBA00022555"/>
    </source>
</evidence>
<dbReference type="InterPro" id="IPR023673">
    <property type="entry name" value="Ribosomal_uL1_CS"/>
</dbReference>
<dbReference type="InterPro" id="IPR023674">
    <property type="entry name" value="Ribosomal_uL1-like"/>
</dbReference>
<evidence type="ECO:0000256" key="12">
    <source>
        <dbReference type="RuleBase" id="RU000659"/>
    </source>
</evidence>
<accession>A0A939FTW6</accession>
<comment type="caution">
    <text evidence="13">The sequence shown here is derived from an EMBL/GenBank/DDBJ whole genome shotgun (WGS) entry which is preliminary data.</text>
</comment>
<dbReference type="GO" id="GO:0019843">
    <property type="term" value="F:rRNA binding"/>
    <property type="evidence" value="ECO:0007669"/>
    <property type="project" value="UniProtKB-UniRule"/>
</dbReference>
<keyword evidence="2 11" id="KW-0678">Repressor</keyword>
<protein>
    <recommendedName>
        <fullName evidence="9 11">Large ribosomal subunit protein uL1</fullName>
    </recommendedName>
</protein>
<dbReference type="NCBIfam" id="TIGR01169">
    <property type="entry name" value="rplA_bact"/>
    <property type="match status" value="1"/>
</dbReference>
<comment type="function">
    <text evidence="11">Binds directly to 23S rRNA. The L1 stalk is quite mobile in the ribosome, and is involved in E site tRNA release.</text>
</comment>
<evidence type="ECO:0000313" key="13">
    <source>
        <dbReference type="EMBL" id="MBO0661868.1"/>
    </source>
</evidence>
<dbReference type="PIRSF" id="PIRSF002155">
    <property type="entry name" value="Ribosomal_L1"/>
    <property type="match status" value="1"/>
</dbReference>
<keyword evidence="6 11" id="KW-0694">RNA-binding</keyword>
<dbReference type="InterPro" id="IPR005878">
    <property type="entry name" value="Ribosom_uL1_bac-type"/>
</dbReference>
<evidence type="ECO:0000256" key="1">
    <source>
        <dbReference type="ARBA" id="ARBA00010531"/>
    </source>
</evidence>
<dbReference type="InterPro" id="IPR028364">
    <property type="entry name" value="Ribosomal_uL1/biogenesis"/>
</dbReference>
<dbReference type="Pfam" id="PF00687">
    <property type="entry name" value="Ribosomal_L1"/>
    <property type="match status" value="1"/>
</dbReference>
<sequence>MAQTGKRIRSAREGIERTKLYSLDEAIEMIKGKSKVKFDETIEVAMNLGVDPRHADQMVRGVVNLPNGTGRTVRVAVFARGDKADEAKAAGADIVGAEDLVAEVQAGNINFDRAIATPDMMGLVGRLGKVLGPRGLMPNPRVGTVTPDVTAAIKASKGGAVEFRVEKAGIVHAGVGKLSFDAAAIAENVRAFADAVTKAKPSGAKGNYVKRVAISSTMGPGIKIDPSTLSAAASA</sequence>
<keyword evidence="5 11" id="KW-0810">Translation regulation</keyword>
<keyword evidence="8 11" id="KW-0687">Ribonucleoprotein</keyword>
<keyword evidence="3 11" id="KW-0820">tRNA-binding</keyword>
<comment type="function">
    <text evidence="10 11">Protein L1 is also a translational repressor protein, it controls the translation of the L11 operon by binding to its mRNA.</text>
</comment>
<comment type="subunit">
    <text evidence="11">Part of the 50S ribosomal subunit.</text>
</comment>
<dbReference type="EMBL" id="JAFMPP010000002">
    <property type="protein sequence ID" value="MBO0661868.1"/>
    <property type="molecule type" value="Genomic_DNA"/>
</dbReference>
<keyword evidence="7 11" id="KW-0689">Ribosomal protein</keyword>
<evidence type="ECO:0000256" key="11">
    <source>
        <dbReference type="HAMAP-Rule" id="MF_01318"/>
    </source>
</evidence>
<evidence type="ECO:0000256" key="2">
    <source>
        <dbReference type="ARBA" id="ARBA00022491"/>
    </source>
</evidence>
<comment type="similarity">
    <text evidence="1 11 12">Belongs to the universal ribosomal protein uL1 family.</text>
</comment>
<evidence type="ECO:0000256" key="8">
    <source>
        <dbReference type="ARBA" id="ARBA00023274"/>
    </source>
</evidence>
<dbReference type="InterPro" id="IPR002143">
    <property type="entry name" value="Ribosomal_uL1"/>
</dbReference>
<dbReference type="Gene3D" id="3.40.50.790">
    <property type="match status" value="1"/>
</dbReference>
<reference evidence="13" key="1">
    <citation type="submission" date="2021-03" db="EMBL/GenBank/DDBJ databases">
        <title>Whole genome sequence of Jiella sp. CQZ9-1.</title>
        <authorList>
            <person name="Tuo L."/>
        </authorList>
    </citation>
    <scope>NUCLEOTIDE SEQUENCE</scope>
    <source>
        <strain evidence="13">CQZ9-1</strain>
    </source>
</reference>
<evidence type="ECO:0000256" key="4">
    <source>
        <dbReference type="ARBA" id="ARBA00022730"/>
    </source>
</evidence>
<evidence type="ECO:0000256" key="5">
    <source>
        <dbReference type="ARBA" id="ARBA00022845"/>
    </source>
</evidence>
<evidence type="ECO:0000256" key="6">
    <source>
        <dbReference type="ARBA" id="ARBA00022884"/>
    </source>
</evidence>
<evidence type="ECO:0000256" key="7">
    <source>
        <dbReference type="ARBA" id="ARBA00022980"/>
    </source>
</evidence>
<evidence type="ECO:0000256" key="10">
    <source>
        <dbReference type="ARBA" id="ARBA00059110"/>
    </source>
</evidence>
<dbReference type="GO" id="GO:0003735">
    <property type="term" value="F:structural constituent of ribosome"/>
    <property type="evidence" value="ECO:0007669"/>
    <property type="project" value="InterPro"/>
</dbReference>
<dbReference type="RefSeq" id="WP_207256553.1">
    <property type="nucleotide sequence ID" value="NZ_JAFMPP010000002.1"/>
</dbReference>
<organism evidence="13 14">
    <name type="scientific">Jiella flava</name>
    <dbReference type="NCBI Taxonomy" id="2816857"/>
    <lineage>
        <taxon>Bacteria</taxon>
        <taxon>Pseudomonadati</taxon>
        <taxon>Pseudomonadota</taxon>
        <taxon>Alphaproteobacteria</taxon>
        <taxon>Hyphomicrobiales</taxon>
        <taxon>Aurantimonadaceae</taxon>
        <taxon>Jiella</taxon>
    </lineage>
</organism>
<dbReference type="AlphaFoldDB" id="A0A939FTW6"/>
<evidence type="ECO:0000313" key="14">
    <source>
        <dbReference type="Proteomes" id="UP000664122"/>
    </source>
</evidence>
<evidence type="ECO:0000256" key="9">
    <source>
        <dbReference type="ARBA" id="ARBA00035241"/>
    </source>
</evidence>
<dbReference type="PANTHER" id="PTHR36427:SF3">
    <property type="entry name" value="LARGE RIBOSOMAL SUBUNIT PROTEIN UL1M"/>
    <property type="match status" value="1"/>
</dbReference>
<keyword evidence="14" id="KW-1185">Reference proteome</keyword>
<dbReference type="InterPro" id="IPR016095">
    <property type="entry name" value="Ribosomal_uL1_3-a/b-sand"/>
</dbReference>
<proteinExistence type="inferred from homology"/>
<dbReference type="GO" id="GO:0006417">
    <property type="term" value="P:regulation of translation"/>
    <property type="evidence" value="ECO:0007669"/>
    <property type="project" value="UniProtKB-KW"/>
</dbReference>
<dbReference type="GO" id="GO:0006412">
    <property type="term" value="P:translation"/>
    <property type="evidence" value="ECO:0007669"/>
    <property type="project" value="UniProtKB-UniRule"/>
</dbReference>
<name>A0A939FTW6_9HYPH</name>
<dbReference type="GO" id="GO:0000049">
    <property type="term" value="F:tRNA binding"/>
    <property type="evidence" value="ECO:0007669"/>
    <property type="project" value="UniProtKB-KW"/>
</dbReference>
<dbReference type="Proteomes" id="UP000664122">
    <property type="component" value="Unassembled WGS sequence"/>
</dbReference>
<dbReference type="PROSITE" id="PS01199">
    <property type="entry name" value="RIBOSOMAL_L1"/>
    <property type="match status" value="1"/>
</dbReference>
<dbReference type="PANTHER" id="PTHR36427">
    <property type="entry name" value="54S RIBOSOMAL PROTEIN L1, MITOCHONDRIAL"/>
    <property type="match status" value="1"/>
</dbReference>
<dbReference type="HAMAP" id="MF_01318_B">
    <property type="entry name" value="Ribosomal_uL1_B"/>
    <property type="match status" value="1"/>
</dbReference>
<dbReference type="SUPFAM" id="SSF56808">
    <property type="entry name" value="Ribosomal protein L1"/>
    <property type="match status" value="1"/>
</dbReference>
<gene>
    <name evidence="11 13" type="primary">rplA</name>
    <name evidence="13" type="ORF">J1C48_04705</name>
</gene>
<dbReference type="CDD" id="cd00403">
    <property type="entry name" value="Ribosomal_L1"/>
    <property type="match status" value="1"/>
</dbReference>
<dbReference type="FunFam" id="3.40.50.790:FF:000001">
    <property type="entry name" value="50S ribosomal protein L1"/>
    <property type="match status" value="1"/>
</dbReference>
<dbReference type="Gene3D" id="3.30.190.20">
    <property type="match status" value="1"/>
</dbReference>
<dbReference type="GO" id="GO:0022625">
    <property type="term" value="C:cytosolic large ribosomal subunit"/>
    <property type="evidence" value="ECO:0007669"/>
    <property type="project" value="TreeGrafter"/>
</dbReference>
<keyword evidence="4 11" id="KW-0699">rRNA-binding</keyword>